<name>A0ABS4I7Z3_9BACL</name>
<dbReference type="Gene3D" id="3.90.550.10">
    <property type="entry name" value="Spore Coat Polysaccharide Biosynthesis Protein SpsA, Chain A"/>
    <property type="match status" value="1"/>
</dbReference>
<gene>
    <name evidence="1" type="ORF">J2Z65_006321</name>
</gene>
<dbReference type="InterPro" id="IPR029044">
    <property type="entry name" value="Nucleotide-diphossugar_trans"/>
</dbReference>
<dbReference type="EMBL" id="JAGGKV010000028">
    <property type="protein sequence ID" value="MBP1967057.1"/>
    <property type="molecule type" value="Genomic_DNA"/>
</dbReference>
<evidence type="ECO:0000313" key="1">
    <source>
        <dbReference type="EMBL" id="MBP1967057.1"/>
    </source>
</evidence>
<evidence type="ECO:0000313" key="2">
    <source>
        <dbReference type="Proteomes" id="UP001519344"/>
    </source>
</evidence>
<accession>A0ABS4I7Z3</accession>
<proteinExistence type="predicted"/>
<organism evidence="1 2">
    <name type="scientific">Paenibacillus aceris</name>
    <dbReference type="NCBI Taxonomy" id="869555"/>
    <lineage>
        <taxon>Bacteria</taxon>
        <taxon>Bacillati</taxon>
        <taxon>Bacillota</taxon>
        <taxon>Bacilli</taxon>
        <taxon>Bacillales</taxon>
        <taxon>Paenibacillaceae</taxon>
        <taxon>Paenibacillus</taxon>
    </lineage>
</organism>
<reference evidence="1 2" key="1">
    <citation type="submission" date="2021-03" db="EMBL/GenBank/DDBJ databases">
        <title>Genomic Encyclopedia of Type Strains, Phase IV (KMG-IV): sequencing the most valuable type-strain genomes for metagenomic binning, comparative biology and taxonomic classification.</title>
        <authorList>
            <person name="Goeker M."/>
        </authorList>
    </citation>
    <scope>NUCLEOTIDE SEQUENCE [LARGE SCALE GENOMIC DNA]</scope>
    <source>
        <strain evidence="1 2">DSM 24950</strain>
    </source>
</reference>
<dbReference type="Proteomes" id="UP001519344">
    <property type="component" value="Unassembled WGS sequence"/>
</dbReference>
<keyword evidence="2" id="KW-1185">Reference proteome</keyword>
<sequence length="310" mass="35278">MNYSICIRTLGKGGEKYSRLLNSIKSLKSRPEEVIIVIPHGYSAPIEVLGYERVVYSEKGMLIQRIVGYESVKSEYVLLVDDDVEFEPDFINKLSAPIKKGLAEITFPIYQEMLPEKGIRTLIPALTLSAVPMIKKDMYTKVIASGGWSYYRVPNQYKKPIYAHSAPGTCMFARRQALIEADIRNELWVEIPSYPLWEDMVLFYKAWISGFKVMGIPDVGFEHLDAGATSFNRSVDASYASGINHIIFWYKFVFKQQKGIISNIINIAALSYWMVTSSLYKMLNGAFRGKKKELQAFIKGLNDGLTYIRN</sequence>
<protein>
    <submittedName>
        <fullName evidence="1">GT2 family glycosyltransferase</fullName>
    </submittedName>
</protein>
<dbReference type="SUPFAM" id="SSF53448">
    <property type="entry name" value="Nucleotide-diphospho-sugar transferases"/>
    <property type="match status" value="1"/>
</dbReference>
<comment type="caution">
    <text evidence="1">The sequence shown here is derived from an EMBL/GenBank/DDBJ whole genome shotgun (WGS) entry which is preliminary data.</text>
</comment>
<dbReference type="RefSeq" id="WP_167052041.1">
    <property type="nucleotide sequence ID" value="NZ_JAAOZR010000001.1"/>
</dbReference>